<dbReference type="AlphaFoldDB" id="A0A2P2IP94"/>
<protein>
    <submittedName>
        <fullName evidence="1">Uncharacterized protein</fullName>
    </submittedName>
</protein>
<name>A0A2P2IP94_RHIMU</name>
<accession>A0A2P2IP94</accession>
<organism evidence="1">
    <name type="scientific">Rhizophora mucronata</name>
    <name type="common">Asiatic mangrove</name>
    <dbReference type="NCBI Taxonomy" id="61149"/>
    <lineage>
        <taxon>Eukaryota</taxon>
        <taxon>Viridiplantae</taxon>
        <taxon>Streptophyta</taxon>
        <taxon>Embryophyta</taxon>
        <taxon>Tracheophyta</taxon>
        <taxon>Spermatophyta</taxon>
        <taxon>Magnoliopsida</taxon>
        <taxon>eudicotyledons</taxon>
        <taxon>Gunneridae</taxon>
        <taxon>Pentapetalae</taxon>
        <taxon>rosids</taxon>
        <taxon>fabids</taxon>
        <taxon>Malpighiales</taxon>
        <taxon>Rhizophoraceae</taxon>
        <taxon>Rhizophora</taxon>
    </lineage>
</organism>
<evidence type="ECO:0000313" key="1">
    <source>
        <dbReference type="EMBL" id="MBW83017.1"/>
    </source>
</evidence>
<reference evidence="1" key="1">
    <citation type="submission" date="2018-02" db="EMBL/GenBank/DDBJ databases">
        <title>Rhizophora mucronata_Transcriptome.</title>
        <authorList>
            <person name="Meera S.P."/>
            <person name="Sreeshan A."/>
            <person name="Augustine A."/>
        </authorList>
    </citation>
    <scope>NUCLEOTIDE SEQUENCE</scope>
    <source>
        <tissue evidence="1">Leaf</tissue>
    </source>
</reference>
<sequence length="34" mass="3820">MGGLVIDQDKKLIIIVEQGILVDLEKCMNSFKDL</sequence>
<proteinExistence type="predicted"/>
<dbReference type="EMBL" id="GGEC01002534">
    <property type="protein sequence ID" value="MBW83017.1"/>
    <property type="molecule type" value="Transcribed_RNA"/>
</dbReference>